<dbReference type="InterPro" id="IPR027417">
    <property type="entry name" value="P-loop_NTPase"/>
</dbReference>
<organism evidence="2 3">
    <name type="scientific">Cryptococcus amylolentus CBS 6039</name>
    <dbReference type="NCBI Taxonomy" id="1295533"/>
    <lineage>
        <taxon>Eukaryota</taxon>
        <taxon>Fungi</taxon>
        <taxon>Dikarya</taxon>
        <taxon>Basidiomycota</taxon>
        <taxon>Agaricomycotina</taxon>
        <taxon>Tremellomycetes</taxon>
        <taxon>Tremellales</taxon>
        <taxon>Cryptococcaceae</taxon>
        <taxon>Cryptococcus</taxon>
    </lineage>
</organism>
<sequence length="266" mass="29622">MEVTPQLLVRHIVDLYKELPKNKRLLIAVGGPPGSGKSTLAYPLTDALNALILHHPPPNPSHLEEPASNLLAESSDQHGQGDEVAIAVGLDGWHHTRAELDAFPDPVEAHWRRGAAFTFNRASYQAFLSQLRVPLTPEPPAAIPFPTFDHALKDPAISPQPILPRHRIIVIEGLYTMLDEPGWRECADMMDVRIWVDVEEDVARKRLVDRNLAAGIVDTREKCEARVDASDMKNGEHVRSRLVQPSYTFASIEGQLFTSETFRLTA</sequence>
<dbReference type="OrthoDB" id="6362633at2759"/>
<evidence type="ECO:0000259" key="1">
    <source>
        <dbReference type="Pfam" id="PF00485"/>
    </source>
</evidence>
<evidence type="ECO:0000313" key="2">
    <source>
        <dbReference type="EMBL" id="ODN82112.1"/>
    </source>
</evidence>
<dbReference type="PANTHER" id="PTHR10285">
    <property type="entry name" value="URIDINE KINASE"/>
    <property type="match status" value="1"/>
</dbReference>
<comment type="caution">
    <text evidence="2">The sequence shown here is derived from an EMBL/GenBank/DDBJ whole genome shotgun (WGS) entry which is preliminary data.</text>
</comment>
<name>A0A1E3I0I8_9TREE</name>
<dbReference type="RefSeq" id="XP_018996431.1">
    <property type="nucleotide sequence ID" value="XM_019136028.1"/>
</dbReference>
<dbReference type="Gene3D" id="3.40.50.300">
    <property type="entry name" value="P-loop containing nucleotide triphosphate hydrolases"/>
    <property type="match status" value="1"/>
</dbReference>
<dbReference type="GeneID" id="30153729"/>
<dbReference type="STRING" id="1295533.A0A1E3I0I8"/>
<dbReference type="SUPFAM" id="SSF52540">
    <property type="entry name" value="P-loop containing nucleoside triphosphate hydrolases"/>
    <property type="match status" value="1"/>
</dbReference>
<accession>A0A1E3I0I8</accession>
<dbReference type="GO" id="GO:0016301">
    <property type="term" value="F:kinase activity"/>
    <property type="evidence" value="ECO:0007669"/>
    <property type="project" value="InterPro"/>
</dbReference>
<dbReference type="InterPro" id="IPR006083">
    <property type="entry name" value="PRK/URK"/>
</dbReference>
<gene>
    <name evidence="2" type="ORF">L202_02420</name>
</gene>
<dbReference type="AlphaFoldDB" id="A0A1E3I0I8"/>
<dbReference type="EMBL" id="AWGJ01000003">
    <property type="protein sequence ID" value="ODN82112.1"/>
    <property type="molecule type" value="Genomic_DNA"/>
</dbReference>
<dbReference type="GO" id="GO:0005524">
    <property type="term" value="F:ATP binding"/>
    <property type="evidence" value="ECO:0007669"/>
    <property type="project" value="InterPro"/>
</dbReference>
<keyword evidence="3" id="KW-1185">Reference proteome</keyword>
<proteinExistence type="predicted"/>
<dbReference type="Proteomes" id="UP000094065">
    <property type="component" value="Unassembled WGS sequence"/>
</dbReference>
<protein>
    <recommendedName>
        <fullName evidence="1">Phosphoribulokinase/uridine kinase domain-containing protein</fullName>
    </recommendedName>
</protein>
<feature type="domain" description="Phosphoribulokinase/uridine kinase" evidence="1">
    <location>
        <begin position="147"/>
        <end position="212"/>
    </location>
</feature>
<dbReference type="Pfam" id="PF00485">
    <property type="entry name" value="PRK"/>
    <property type="match status" value="1"/>
</dbReference>
<reference evidence="2 3" key="1">
    <citation type="submission" date="2016-06" db="EMBL/GenBank/DDBJ databases">
        <title>Evolution of pathogenesis and genome organization in the Tremellales.</title>
        <authorList>
            <person name="Cuomo C."/>
            <person name="Litvintseva A."/>
            <person name="Heitman J."/>
            <person name="Chen Y."/>
            <person name="Sun S."/>
            <person name="Springer D."/>
            <person name="Dromer F."/>
            <person name="Young S."/>
            <person name="Zeng Q."/>
            <person name="Chapman S."/>
            <person name="Gujja S."/>
            <person name="Saif S."/>
            <person name="Birren B."/>
        </authorList>
    </citation>
    <scope>NUCLEOTIDE SEQUENCE [LARGE SCALE GENOMIC DNA]</scope>
    <source>
        <strain evidence="2 3">CBS 6039</strain>
    </source>
</reference>
<evidence type="ECO:0000313" key="3">
    <source>
        <dbReference type="Proteomes" id="UP000094065"/>
    </source>
</evidence>